<dbReference type="Proteomes" id="UP000887009">
    <property type="component" value="Unassembled WGS sequence"/>
</dbReference>
<reference evidence="1" key="1">
    <citation type="submission" date="2021-07" db="EMBL/GenBank/DDBJ databases">
        <title>Draft genome sequence of carbapenem-resistant Aeromonas spp. in Japan.</title>
        <authorList>
            <person name="Maehana S."/>
            <person name="Suzuki M."/>
            <person name="Kitasato H."/>
        </authorList>
    </citation>
    <scope>NUCLEOTIDE SEQUENCE</scope>
    <source>
        <strain evidence="1">KAM348</strain>
    </source>
</reference>
<protein>
    <submittedName>
        <fullName evidence="1">Uncharacterized protein</fullName>
    </submittedName>
</protein>
<dbReference type="AlphaFoldDB" id="A0AAI9KSQ0"/>
<accession>A0AAI9KSQ0</accession>
<sequence length="42" mass="5225">MTLRHQLLNLQQWQEWLDRLPLLQGVNQCQLYLTYWQSLQQP</sequence>
<proteinExistence type="predicted"/>
<comment type="caution">
    <text evidence="1">The sequence shown here is derived from an EMBL/GenBank/DDBJ whole genome shotgun (WGS) entry which is preliminary data.</text>
</comment>
<dbReference type="EMBL" id="BPNL01000021">
    <property type="protein sequence ID" value="GJA54716.1"/>
    <property type="molecule type" value="Genomic_DNA"/>
</dbReference>
<gene>
    <name evidence="1" type="ORF">KAM348_21390</name>
</gene>
<name>A0AAI9KSQ0_AERCA</name>
<evidence type="ECO:0000313" key="2">
    <source>
        <dbReference type="Proteomes" id="UP000887009"/>
    </source>
</evidence>
<evidence type="ECO:0000313" key="1">
    <source>
        <dbReference type="EMBL" id="GJA54716.1"/>
    </source>
</evidence>
<organism evidence="1 2">
    <name type="scientific">Aeromonas caviae</name>
    <name type="common">Aeromonas punctata</name>
    <dbReference type="NCBI Taxonomy" id="648"/>
    <lineage>
        <taxon>Bacteria</taxon>
        <taxon>Pseudomonadati</taxon>
        <taxon>Pseudomonadota</taxon>
        <taxon>Gammaproteobacteria</taxon>
        <taxon>Aeromonadales</taxon>
        <taxon>Aeromonadaceae</taxon>
        <taxon>Aeromonas</taxon>
    </lineage>
</organism>